<evidence type="ECO:0000313" key="2">
    <source>
        <dbReference type="Proteomes" id="UP000314294"/>
    </source>
</evidence>
<gene>
    <name evidence="1" type="ORF">EYF80_019516</name>
</gene>
<dbReference type="Proteomes" id="UP000314294">
    <property type="component" value="Unassembled WGS sequence"/>
</dbReference>
<dbReference type="EMBL" id="SRLO01000165">
    <property type="protein sequence ID" value="TNN70302.1"/>
    <property type="molecule type" value="Genomic_DNA"/>
</dbReference>
<comment type="caution">
    <text evidence="1">The sequence shown here is derived from an EMBL/GenBank/DDBJ whole genome shotgun (WGS) entry which is preliminary data.</text>
</comment>
<dbReference type="CDD" id="cd22823">
    <property type="entry name" value="Gal_Rha_Lectin"/>
    <property type="match status" value="1"/>
</dbReference>
<dbReference type="AlphaFoldDB" id="A0A4Z2HZC6"/>
<accession>A0A4Z2HZC6</accession>
<dbReference type="InterPro" id="IPR043159">
    <property type="entry name" value="Lectin_gal-bd_sf"/>
</dbReference>
<dbReference type="Gene3D" id="2.60.120.740">
    <property type="match status" value="1"/>
</dbReference>
<protein>
    <submittedName>
        <fullName evidence="1">Uncharacterized protein</fullName>
    </submittedName>
</protein>
<organism evidence="1 2">
    <name type="scientific">Liparis tanakae</name>
    <name type="common">Tanaka's snailfish</name>
    <dbReference type="NCBI Taxonomy" id="230148"/>
    <lineage>
        <taxon>Eukaryota</taxon>
        <taxon>Metazoa</taxon>
        <taxon>Chordata</taxon>
        <taxon>Craniata</taxon>
        <taxon>Vertebrata</taxon>
        <taxon>Euteleostomi</taxon>
        <taxon>Actinopterygii</taxon>
        <taxon>Neopterygii</taxon>
        <taxon>Teleostei</taxon>
        <taxon>Neoteleostei</taxon>
        <taxon>Acanthomorphata</taxon>
        <taxon>Eupercaria</taxon>
        <taxon>Perciformes</taxon>
        <taxon>Cottioidei</taxon>
        <taxon>Cottales</taxon>
        <taxon>Liparidae</taxon>
        <taxon>Liparis</taxon>
    </lineage>
</organism>
<name>A0A4Z2HZC6_9TELE</name>
<sequence>MAKTALQLASPSSLVATHVYKPASLMRQSRIHSPPESWPSDGSSGSSLWYHVSEGLGYPVTDTLSRMSQLVPTAALRSLRLKTGGAGSCIAASASEKMWSCVTLGPSRLRLDPGPSAISISTKGIPLDIPAESDLSCDNLEQCRLPKPNARMFQKDYSDASFIQVAYECRVKPAENGKVEIVTAKFGRFDQTTCTKTPLDMTFSGSFHAQKRVEKKCNGLGSCSVTASTEDLGPTVPSYDNNYLIVDYIFLAVTPCLASEAPGQMIKVMTIHSGLESDADCSDRTKPATAFTGDSHPGLMYLFKFLCNYLEHCLLPNVTMFQQDVSDNHFIQIDYQCHAKQEKNGASFLFR</sequence>
<dbReference type="OrthoDB" id="1100386at2759"/>
<proteinExistence type="predicted"/>
<keyword evidence="2" id="KW-1185">Reference proteome</keyword>
<reference evidence="1 2" key="1">
    <citation type="submission" date="2019-03" db="EMBL/GenBank/DDBJ databases">
        <title>First draft genome of Liparis tanakae, snailfish: a comprehensive survey of snailfish specific genes.</title>
        <authorList>
            <person name="Kim W."/>
            <person name="Song I."/>
            <person name="Jeong J.-H."/>
            <person name="Kim D."/>
            <person name="Kim S."/>
            <person name="Ryu S."/>
            <person name="Song J.Y."/>
            <person name="Lee S.K."/>
        </authorList>
    </citation>
    <scope>NUCLEOTIDE SEQUENCE [LARGE SCALE GENOMIC DNA]</scope>
    <source>
        <tissue evidence="1">Muscle</tissue>
    </source>
</reference>
<evidence type="ECO:0000313" key="1">
    <source>
        <dbReference type="EMBL" id="TNN70302.1"/>
    </source>
</evidence>